<dbReference type="GO" id="GO:0008233">
    <property type="term" value="F:peptidase activity"/>
    <property type="evidence" value="ECO:0007669"/>
    <property type="project" value="UniProtKB-KW"/>
</dbReference>
<sequence>MHEVDWRDAKPHYSQFTPAIAQFETLEAAELFSLQSRLGRAFRWLMTPDCPTQCLVVMSSDLPGYLNAYQDALTQIDAHTPVIVGENITETSLFGFAYDENKNVTASQKQFGLIHQAHQGAIILKIADVLQQPRVWLRLRQLLATGRLPWQTARADQLTALPDETLSVRVILVGDRQWLADFETHEPDLYDGIAAFAEYEQDIEVNENNIEAYLAWLKGIANQLTDKTITDTAIVQLMQAGARESEAQHRMPLCPVWYQQLLGEALMHAKNQLDGDAIAKALAERYQRAAYLPERAIEDIHKGQVFIDTRGEHIGQINGLTVIEVPGHPMSYGEPARISCVVHSGDGDIADVERKAELAGNIHAKGMMIMQAFVSAALNLDEPLPYSASIVFEQSYCEVDGDSASLAELCAFVSALSLQPINQAIAITGAVDQFGRVQAVGGINEKIEGYYQVCAHRGLTGQQGIVLPKTNLSSLCLRQDVVDAIKAGQFHIWAVDDVEQALPIVTGLPFSGDEGETLLGKISDRIDHFHNGEKQTCNTLFSRLKNWLGQY</sequence>
<feature type="domain" description="Lon proteolytic" evidence="3">
    <location>
        <begin position="311"/>
        <end position="508"/>
    </location>
</feature>
<dbReference type="PANTHER" id="PTHR10046">
    <property type="entry name" value="ATP DEPENDENT LON PROTEASE FAMILY MEMBER"/>
    <property type="match status" value="1"/>
</dbReference>
<dbReference type="InterPro" id="IPR041699">
    <property type="entry name" value="AAA_32"/>
</dbReference>
<organism evidence="4 5">
    <name type="scientific">Salinivibrio costicola</name>
    <name type="common">Vibrio costicola</name>
    <dbReference type="NCBI Taxonomy" id="51367"/>
    <lineage>
        <taxon>Bacteria</taxon>
        <taxon>Pseudomonadati</taxon>
        <taxon>Pseudomonadota</taxon>
        <taxon>Gammaproteobacteria</taxon>
        <taxon>Vibrionales</taxon>
        <taxon>Vibrionaceae</taxon>
        <taxon>Salinivibrio</taxon>
    </lineage>
</organism>
<dbReference type="GO" id="GO:0006508">
    <property type="term" value="P:proteolysis"/>
    <property type="evidence" value="ECO:0007669"/>
    <property type="project" value="UniProtKB-KW"/>
</dbReference>
<gene>
    <name evidence="4" type="ORF">HBA18_06955</name>
</gene>
<keyword evidence="2" id="KW-0720">Serine protease</keyword>
<accession>A0ABX6K3J9</accession>
<proteinExistence type="inferred from homology"/>
<dbReference type="Pfam" id="PF05362">
    <property type="entry name" value="Lon_C"/>
    <property type="match status" value="1"/>
</dbReference>
<keyword evidence="1 2" id="KW-0645">Protease</keyword>
<keyword evidence="5" id="KW-1185">Reference proteome</keyword>
<dbReference type="EC" id="3.4.21.53" evidence="2"/>
<reference evidence="4 5" key="1">
    <citation type="submission" date="2020-03" db="EMBL/GenBank/DDBJ databases">
        <title>Genome mining reveals the biosynthetic pathways of PHA and ectoines of the halophilic strain Salinivibrio costicola M318 isolated from fermented shrimp paste.</title>
        <authorList>
            <person name="Doan T.V."/>
            <person name="Tran L.T."/>
            <person name="Trieu T.A."/>
            <person name="Nguyen Q.V."/>
            <person name="Quach T.N."/>
            <person name="Phi T.Q."/>
            <person name="Kumar S."/>
        </authorList>
    </citation>
    <scope>NUCLEOTIDE SEQUENCE [LARGE SCALE GENOMIC DNA]</scope>
    <source>
        <strain evidence="4 5">M318</strain>
    </source>
</reference>
<dbReference type="Gene3D" id="3.40.50.300">
    <property type="entry name" value="P-loop containing nucleotide triphosphate hydrolases"/>
    <property type="match status" value="1"/>
</dbReference>
<dbReference type="InterPro" id="IPR020568">
    <property type="entry name" value="Ribosomal_Su5_D2-typ_SF"/>
</dbReference>
<dbReference type="Pfam" id="PF13654">
    <property type="entry name" value="AAA_32"/>
    <property type="match status" value="1"/>
</dbReference>
<dbReference type="InterPro" id="IPR008269">
    <property type="entry name" value="Lon_proteolytic"/>
</dbReference>
<dbReference type="InterPro" id="IPR014721">
    <property type="entry name" value="Ribsml_uS5_D2-typ_fold_subgr"/>
</dbReference>
<evidence type="ECO:0000259" key="3">
    <source>
        <dbReference type="PROSITE" id="PS51786"/>
    </source>
</evidence>
<name>A0ABX6K3J9_SALCS</name>
<dbReference type="EMBL" id="CP050266">
    <property type="protein sequence ID" value="QIR06133.1"/>
    <property type="molecule type" value="Genomic_DNA"/>
</dbReference>
<keyword evidence="2" id="KW-0378">Hydrolase</keyword>
<evidence type="ECO:0000313" key="5">
    <source>
        <dbReference type="Proteomes" id="UP000501408"/>
    </source>
</evidence>
<protein>
    <recommendedName>
        <fullName evidence="2">endopeptidase La</fullName>
        <ecNumber evidence="2">3.4.21.53</ecNumber>
    </recommendedName>
</protein>
<dbReference type="RefSeq" id="WP_096628387.1">
    <property type="nucleotide sequence ID" value="NZ_CP050266.1"/>
</dbReference>
<feature type="active site" evidence="2">
    <location>
        <position position="403"/>
    </location>
</feature>
<evidence type="ECO:0000256" key="1">
    <source>
        <dbReference type="ARBA" id="ARBA00022670"/>
    </source>
</evidence>
<dbReference type="PROSITE" id="PS51786">
    <property type="entry name" value="LON_PROTEOLYTIC"/>
    <property type="match status" value="1"/>
</dbReference>
<feature type="active site" evidence="2">
    <location>
        <position position="446"/>
    </location>
</feature>
<dbReference type="Proteomes" id="UP000501408">
    <property type="component" value="Chromosome 1"/>
</dbReference>
<evidence type="ECO:0000256" key="2">
    <source>
        <dbReference type="PROSITE-ProRule" id="PRU01122"/>
    </source>
</evidence>
<dbReference type="InterPro" id="IPR027065">
    <property type="entry name" value="Lon_Prtase"/>
</dbReference>
<dbReference type="SUPFAM" id="SSF54211">
    <property type="entry name" value="Ribosomal protein S5 domain 2-like"/>
    <property type="match status" value="1"/>
</dbReference>
<dbReference type="Gene3D" id="3.30.230.10">
    <property type="match status" value="1"/>
</dbReference>
<dbReference type="PRINTS" id="PR00830">
    <property type="entry name" value="ENDOLAPTASE"/>
</dbReference>
<comment type="similarity">
    <text evidence="2">Belongs to the peptidase S16 family.</text>
</comment>
<comment type="catalytic activity">
    <reaction evidence="2">
        <text>Hydrolysis of proteins in presence of ATP.</text>
        <dbReference type="EC" id="3.4.21.53"/>
    </reaction>
</comment>
<dbReference type="InterPro" id="IPR027417">
    <property type="entry name" value="P-loop_NTPase"/>
</dbReference>
<evidence type="ECO:0000313" key="4">
    <source>
        <dbReference type="EMBL" id="QIR06133.1"/>
    </source>
</evidence>